<keyword evidence="2" id="KW-0813">Transport</keyword>
<comment type="similarity">
    <text evidence="1">Belongs to the importin alpha family.</text>
</comment>
<keyword evidence="6" id="KW-1185">Reference proteome</keyword>
<dbReference type="InterPro" id="IPR011989">
    <property type="entry name" value="ARM-like"/>
</dbReference>
<dbReference type="EMBL" id="KN728846">
    <property type="protein sequence ID" value="KIH63159.1"/>
    <property type="molecule type" value="Genomic_DNA"/>
</dbReference>
<organism evidence="5 6">
    <name type="scientific">Ancylostoma duodenale</name>
    <dbReference type="NCBI Taxonomy" id="51022"/>
    <lineage>
        <taxon>Eukaryota</taxon>
        <taxon>Metazoa</taxon>
        <taxon>Ecdysozoa</taxon>
        <taxon>Nematoda</taxon>
        <taxon>Chromadorea</taxon>
        <taxon>Rhabditida</taxon>
        <taxon>Rhabditina</taxon>
        <taxon>Rhabditomorpha</taxon>
        <taxon>Strongyloidea</taxon>
        <taxon>Ancylostomatidae</taxon>
        <taxon>Ancylostomatinae</taxon>
        <taxon>Ancylostoma</taxon>
    </lineage>
</organism>
<evidence type="ECO:0000256" key="2">
    <source>
        <dbReference type="ARBA" id="ARBA00022448"/>
    </source>
</evidence>
<evidence type="ECO:0000256" key="3">
    <source>
        <dbReference type="ARBA" id="ARBA00022927"/>
    </source>
</evidence>
<evidence type="ECO:0000256" key="1">
    <source>
        <dbReference type="ARBA" id="ARBA00010394"/>
    </source>
</evidence>
<dbReference type="SUPFAM" id="SSF48371">
    <property type="entry name" value="ARM repeat"/>
    <property type="match status" value="1"/>
</dbReference>
<keyword evidence="3" id="KW-0653">Protein transport</keyword>
<dbReference type="Gene3D" id="1.25.10.10">
    <property type="entry name" value="Leucine-rich Repeat Variant"/>
    <property type="match status" value="1"/>
</dbReference>
<dbReference type="PANTHER" id="PTHR23316">
    <property type="entry name" value="IMPORTIN ALPHA"/>
    <property type="match status" value="1"/>
</dbReference>
<dbReference type="OrthoDB" id="5808860at2759"/>
<dbReference type="InterPro" id="IPR000225">
    <property type="entry name" value="Armadillo"/>
</dbReference>
<evidence type="ECO:0000256" key="4">
    <source>
        <dbReference type="PROSITE-ProRule" id="PRU00259"/>
    </source>
</evidence>
<accession>A0A0C2GVS5</accession>
<dbReference type="InterPro" id="IPR016024">
    <property type="entry name" value="ARM-type_fold"/>
</dbReference>
<evidence type="ECO:0000313" key="5">
    <source>
        <dbReference type="EMBL" id="KIH63159.1"/>
    </source>
</evidence>
<reference evidence="5 6" key="1">
    <citation type="submission" date="2013-12" db="EMBL/GenBank/DDBJ databases">
        <title>Draft genome of the parsitic nematode Ancylostoma duodenale.</title>
        <authorList>
            <person name="Mitreva M."/>
        </authorList>
    </citation>
    <scope>NUCLEOTIDE SEQUENCE [LARGE SCALE GENOMIC DNA]</scope>
    <source>
        <strain evidence="5 6">Zhejiang</strain>
    </source>
</reference>
<proteinExistence type="inferred from homology"/>
<dbReference type="Proteomes" id="UP000054047">
    <property type="component" value="Unassembled WGS sequence"/>
</dbReference>
<name>A0A0C2GVS5_9BILA</name>
<protein>
    <recommendedName>
        <fullName evidence="7">Armadillo/beta-catenin-like repeat protein</fullName>
    </recommendedName>
</protein>
<evidence type="ECO:0008006" key="7">
    <source>
        <dbReference type="Google" id="ProtNLM"/>
    </source>
</evidence>
<dbReference type="AlphaFoldDB" id="A0A0C2GVS5"/>
<feature type="repeat" description="ARM" evidence="4">
    <location>
        <begin position="83"/>
        <end position="128"/>
    </location>
</feature>
<gene>
    <name evidence="5" type="ORF">ANCDUO_06541</name>
</gene>
<evidence type="ECO:0000313" key="6">
    <source>
        <dbReference type="Proteomes" id="UP000054047"/>
    </source>
</evidence>
<sequence>MDVSAAEEDIILEVIRLNMVFQTSPSYEDPCDEPTLDGEQEILLKLLEENTTHYAKAASALYFRRIFTTDLPSDTSNPRKYARLVELLLSIISNDTHPSDTRVNAAWAITNMACMSENINHLIVDKGGIEVLMSGVISGTGEFRIQCIWAMGNIAADCGSCKEKCRNTGLVTTIQMLVKSLFALSRKYEVWNELAKDCLWSLASIADDMHQGTQIDVVLNEPGLIDLAFEILDSPYGDLHHGALRILGNIITGNDMQTAAVVAHPRFYDILVRTWEDSGT</sequence>
<dbReference type="PROSITE" id="PS50176">
    <property type="entry name" value="ARM_REPEAT"/>
    <property type="match status" value="1"/>
</dbReference>
<dbReference type="GO" id="GO:0015031">
    <property type="term" value="P:protein transport"/>
    <property type="evidence" value="ECO:0007669"/>
    <property type="project" value="UniProtKB-KW"/>
</dbReference>